<keyword evidence="1" id="KW-0472">Membrane</keyword>
<dbReference type="AlphaFoldDB" id="A0AAN5IF32"/>
<dbReference type="Proteomes" id="UP001328107">
    <property type="component" value="Unassembled WGS sequence"/>
</dbReference>
<organism evidence="2 3">
    <name type="scientific">Pristionchus mayeri</name>
    <dbReference type="NCBI Taxonomy" id="1317129"/>
    <lineage>
        <taxon>Eukaryota</taxon>
        <taxon>Metazoa</taxon>
        <taxon>Ecdysozoa</taxon>
        <taxon>Nematoda</taxon>
        <taxon>Chromadorea</taxon>
        <taxon>Rhabditida</taxon>
        <taxon>Rhabditina</taxon>
        <taxon>Diplogasteromorpha</taxon>
        <taxon>Diplogasteroidea</taxon>
        <taxon>Neodiplogasteridae</taxon>
        <taxon>Pristionchus</taxon>
    </lineage>
</organism>
<dbReference type="PANTHER" id="PTHR45830:SF15">
    <property type="entry name" value="SERPENTINE RECEPTOR, CLASS I"/>
    <property type="match status" value="1"/>
</dbReference>
<feature type="transmembrane region" description="Helical" evidence="1">
    <location>
        <begin position="15"/>
        <end position="35"/>
    </location>
</feature>
<comment type="caution">
    <text evidence="2">The sequence shown here is derived from an EMBL/GenBank/DDBJ whole genome shotgun (WGS) entry which is preliminary data.</text>
</comment>
<protein>
    <recommendedName>
        <fullName evidence="4">G protein-coupled receptor</fullName>
    </recommendedName>
</protein>
<dbReference type="EMBL" id="BTRK01000006">
    <property type="protein sequence ID" value="GMR61875.1"/>
    <property type="molecule type" value="Genomic_DNA"/>
</dbReference>
<evidence type="ECO:0000313" key="3">
    <source>
        <dbReference type="Proteomes" id="UP001328107"/>
    </source>
</evidence>
<gene>
    <name evidence="2" type="ORF">PMAYCL1PPCAC_32069</name>
</gene>
<accession>A0AAN5IF32</accession>
<sequence length="128" mass="15126">LRFGFDWDKHYLTEIQYLPFIGTLSIHPLILYLMFCDRRAMLAEIRIGYLLVYVRLYLFLFCLVLDEWVFSVAFRIYPLTPYAAIYCEAFLCFSMMIINSPFDFLIVRMQQMFVPAGSPAKIPKIIPS</sequence>
<dbReference type="PANTHER" id="PTHR45830">
    <property type="entry name" value="SERPENTINE RECEPTOR, CLASS I"/>
    <property type="match status" value="1"/>
</dbReference>
<reference evidence="3" key="1">
    <citation type="submission" date="2022-10" db="EMBL/GenBank/DDBJ databases">
        <title>Genome assembly of Pristionchus species.</title>
        <authorList>
            <person name="Yoshida K."/>
            <person name="Sommer R.J."/>
        </authorList>
    </citation>
    <scope>NUCLEOTIDE SEQUENCE [LARGE SCALE GENOMIC DNA]</scope>
    <source>
        <strain evidence="3">RS5460</strain>
    </source>
</reference>
<evidence type="ECO:0000256" key="1">
    <source>
        <dbReference type="SAM" id="Phobius"/>
    </source>
</evidence>
<keyword evidence="1" id="KW-1133">Transmembrane helix</keyword>
<feature type="transmembrane region" description="Helical" evidence="1">
    <location>
        <begin position="83"/>
        <end position="102"/>
    </location>
</feature>
<feature type="transmembrane region" description="Helical" evidence="1">
    <location>
        <begin position="56"/>
        <end position="77"/>
    </location>
</feature>
<keyword evidence="3" id="KW-1185">Reference proteome</keyword>
<feature type="non-terminal residue" evidence="2">
    <location>
        <position position="1"/>
    </location>
</feature>
<evidence type="ECO:0008006" key="4">
    <source>
        <dbReference type="Google" id="ProtNLM"/>
    </source>
</evidence>
<evidence type="ECO:0000313" key="2">
    <source>
        <dbReference type="EMBL" id="GMR61875.1"/>
    </source>
</evidence>
<name>A0AAN5IF32_9BILA</name>
<proteinExistence type="predicted"/>
<keyword evidence="1" id="KW-0812">Transmembrane</keyword>